<dbReference type="EMBL" id="DS547174">
    <property type="protein sequence ID" value="EDQ99062.1"/>
    <property type="molecule type" value="Genomic_DNA"/>
</dbReference>
<accession>B0E246</accession>
<reference evidence="1 2" key="1">
    <citation type="journal article" date="2008" name="Nature">
        <title>The genome of Laccaria bicolor provides insights into mycorrhizal symbiosis.</title>
        <authorList>
            <person name="Martin F."/>
            <person name="Aerts A."/>
            <person name="Ahren D."/>
            <person name="Brun A."/>
            <person name="Danchin E.G.J."/>
            <person name="Duchaussoy F."/>
            <person name="Gibon J."/>
            <person name="Kohler A."/>
            <person name="Lindquist E."/>
            <person name="Pereda V."/>
            <person name="Salamov A."/>
            <person name="Shapiro H.J."/>
            <person name="Wuyts J."/>
            <person name="Blaudez D."/>
            <person name="Buee M."/>
            <person name="Brokstein P."/>
            <person name="Canbaeck B."/>
            <person name="Cohen D."/>
            <person name="Courty P.E."/>
            <person name="Coutinho P.M."/>
            <person name="Delaruelle C."/>
            <person name="Detter J.C."/>
            <person name="Deveau A."/>
            <person name="DiFazio S."/>
            <person name="Duplessis S."/>
            <person name="Fraissinet-Tachet L."/>
            <person name="Lucic E."/>
            <person name="Frey-Klett P."/>
            <person name="Fourrey C."/>
            <person name="Feussner I."/>
            <person name="Gay G."/>
            <person name="Grimwood J."/>
            <person name="Hoegger P.J."/>
            <person name="Jain P."/>
            <person name="Kilaru S."/>
            <person name="Labbe J."/>
            <person name="Lin Y.C."/>
            <person name="Legue V."/>
            <person name="Le Tacon F."/>
            <person name="Marmeisse R."/>
            <person name="Melayah D."/>
            <person name="Montanini B."/>
            <person name="Muratet M."/>
            <person name="Nehls U."/>
            <person name="Niculita-Hirzel H."/>
            <person name="Oudot-Le Secq M.P."/>
            <person name="Peter M."/>
            <person name="Quesneville H."/>
            <person name="Rajashekar B."/>
            <person name="Reich M."/>
            <person name="Rouhier N."/>
            <person name="Schmutz J."/>
            <person name="Yin T."/>
            <person name="Chalot M."/>
            <person name="Henrissat B."/>
            <person name="Kuees U."/>
            <person name="Lucas S."/>
            <person name="Van de Peer Y."/>
            <person name="Podila G.K."/>
            <person name="Polle A."/>
            <person name="Pukkila P.J."/>
            <person name="Richardson P.M."/>
            <person name="Rouze P."/>
            <person name="Sanders I.R."/>
            <person name="Stajich J.E."/>
            <person name="Tunlid A."/>
            <person name="Tuskan G."/>
            <person name="Grigoriev I.V."/>
        </authorList>
    </citation>
    <scope>NUCLEOTIDE SEQUENCE [LARGE SCALE GENOMIC DNA]</scope>
    <source>
        <strain evidence="2">S238N-H82 / ATCC MYA-4686</strain>
    </source>
</reference>
<dbReference type="AlphaFoldDB" id="B0E246"/>
<feature type="non-terminal residue" evidence="1">
    <location>
        <position position="1"/>
    </location>
</feature>
<dbReference type="InParanoid" id="B0E246"/>
<evidence type="ECO:0000313" key="1">
    <source>
        <dbReference type="EMBL" id="EDQ99062.1"/>
    </source>
</evidence>
<evidence type="ECO:0000313" key="2">
    <source>
        <dbReference type="Proteomes" id="UP000001194"/>
    </source>
</evidence>
<keyword evidence="2" id="KW-1185">Reference proteome</keyword>
<name>B0E246_LACBS</name>
<dbReference type="GeneID" id="6085919"/>
<organism evidence="2">
    <name type="scientific">Laccaria bicolor (strain S238N-H82 / ATCC MYA-4686)</name>
    <name type="common">Bicoloured deceiver</name>
    <name type="synonym">Laccaria laccata var. bicolor</name>
    <dbReference type="NCBI Taxonomy" id="486041"/>
    <lineage>
        <taxon>Eukaryota</taxon>
        <taxon>Fungi</taxon>
        <taxon>Dikarya</taxon>
        <taxon>Basidiomycota</taxon>
        <taxon>Agaricomycotina</taxon>
        <taxon>Agaricomycetes</taxon>
        <taxon>Agaricomycetidae</taxon>
        <taxon>Agaricales</taxon>
        <taxon>Agaricineae</taxon>
        <taxon>Hydnangiaceae</taxon>
        <taxon>Laccaria</taxon>
    </lineage>
</organism>
<proteinExistence type="predicted"/>
<sequence>TAWPNKPSNPTLSHYILSGLINFCRSVGLINFCRSVGIQNASEKFLANKSTKNSKRIEPTPPSVVGTLYRSLFTTMDSFYNKIEARDLLEAVIDARTTKGAKVVQLAYFNMVNGMSDFCLVAEVDKPRCWKLTKTNIEDNSQEEVVLRIQGIVCNASLPPVKRPFKM</sequence>
<dbReference type="HOGENOM" id="CLU_117753_0_0_1"/>
<dbReference type="RefSeq" id="XP_001890264.1">
    <property type="nucleotide sequence ID" value="XM_001890229.1"/>
</dbReference>
<gene>
    <name evidence="1" type="ORF">LACBIDRAFT_335361</name>
</gene>
<dbReference type="Proteomes" id="UP000001194">
    <property type="component" value="Unassembled WGS sequence"/>
</dbReference>
<dbReference type="KEGG" id="lbc:LACBIDRAFT_335361"/>
<protein>
    <submittedName>
        <fullName evidence="1">Predicted protein</fullName>
    </submittedName>
</protein>